<evidence type="ECO:0000313" key="2">
    <source>
        <dbReference type="Proteomes" id="UP001209570"/>
    </source>
</evidence>
<dbReference type="GO" id="GO:0051011">
    <property type="term" value="F:microtubule minus-end binding"/>
    <property type="evidence" value="ECO:0007669"/>
    <property type="project" value="TreeGrafter"/>
</dbReference>
<dbReference type="PANTHER" id="PTHR16219">
    <property type="entry name" value="AUGMIN SUBUNIT 4 FAMILY MEMBER"/>
    <property type="match status" value="1"/>
</dbReference>
<organism evidence="1 2">
    <name type="scientific">Pythium insidiosum</name>
    <name type="common">Pythiosis disease agent</name>
    <dbReference type="NCBI Taxonomy" id="114742"/>
    <lineage>
        <taxon>Eukaryota</taxon>
        <taxon>Sar</taxon>
        <taxon>Stramenopiles</taxon>
        <taxon>Oomycota</taxon>
        <taxon>Peronosporomycetes</taxon>
        <taxon>Pythiales</taxon>
        <taxon>Pythiaceae</taxon>
        <taxon>Pythium</taxon>
    </lineage>
</organism>
<dbReference type="InterPro" id="IPR029327">
    <property type="entry name" value="HAUS4"/>
</dbReference>
<evidence type="ECO:0000313" key="1">
    <source>
        <dbReference type="EMBL" id="KAJ0399068.1"/>
    </source>
</evidence>
<name>A0AAD5M967_PYTIN</name>
<dbReference type="Pfam" id="PF14735">
    <property type="entry name" value="HAUS4"/>
    <property type="match status" value="1"/>
</dbReference>
<evidence type="ECO:0008006" key="3">
    <source>
        <dbReference type="Google" id="ProtNLM"/>
    </source>
</evidence>
<dbReference type="PANTHER" id="PTHR16219:SF1">
    <property type="entry name" value="HAUS AUGMIN-LIKE COMPLEX SUBUNIT 4"/>
    <property type="match status" value="1"/>
</dbReference>
<dbReference type="GO" id="GO:0051225">
    <property type="term" value="P:spindle assembly"/>
    <property type="evidence" value="ECO:0007669"/>
    <property type="project" value="InterPro"/>
</dbReference>
<sequence length="332" mass="37525">MTPIAIASSVQEAYFRATLLFEQVVEILHLAASGDDHPTPIGGDRNADDAVALETADVLLAVAHVERLLQASPMAEKRPGTTEAPGVLGVTPSQLRQTWGLEDERTARFLRESARVALLPRVEARLRTQCDLLCEIVLPMLRDRASAATATTDSGGSVLSSESAPVARQVIEVPALILELQSRVEQRERAHRVRREQLHAALVEDLERVKQMLHLVQQLLVEYKQRDQPRALRAKLDWLRACSEAMRTRTRVVTSQLLIETYPAENVELLRHVHGALVERRQRAMNERETLMTKLHLYRSADAEYQALVQEYSRVQRSIQEKKTWIQSLDMT</sequence>
<gene>
    <name evidence="1" type="ORF">P43SY_008688</name>
</gene>
<proteinExistence type="predicted"/>
<dbReference type="AlphaFoldDB" id="A0AAD5M967"/>
<dbReference type="EMBL" id="JAKCXM010000195">
    <property type="protein sequence ID" value="KAJ0399068.1"/>
    <property type="molecule type" value="Genomic_DNA"/>
</dbReference>
<dbReference type="Proteomes" id="UP001209570">
    <property type="component" value="Unassembled WGS sequence"/>
</dbReference>
<reference evidence="1" key="1">
    <citation type="submission" date="2021-12" db="EMBL/GenBank/DDBJ databases">
        <title>Prjna785345.</title>
        <authorList>
            <person name="Rujirawat T."/>
            <person name="Krajaejun T."/>
        </authorList>
    </citation>
    <scope>NUCLEOTIDE SEQUENCE</scope>
    <source>
        <strain evidence="1">Pi057C3</strain>
    </source>
</reference>
<dbReference type="GO" id="GO:0070652">
    <property type="term" value="C:HAUS complex"/>
    <property type="evidence" value="ECO:0007669"/>
    <property type="project" value="InterPro"/>
</dbReference>
<dbReference type="GO" id="GO:0007098">
    <property type="term" value="P:centrosome cycle"/>
    <property type="evidence" value="ECO:0007669"/>
    <property type="project" value="TreeGrafter"/>
</dbReference>
<comment type="caution">
    <text evidence="1">The sequence shown here is derived from an EMBL/GenBank/DDBJ whole genome shotgun (WGS) entry which is preliminary data.</text>
</comment>
<protein>
    <recommendedName>
        <fullName evidence="3">HAUS augmin-like complex subunit 4</fullName>
    </recommendedName>
</protein>
<keyword evidence="2" id="KW-1185">Reference proteome</keyword>
<accession>A0AAD5M967</accession>